<evidence type="ECO:0000256" key="2">
    <source>
        <dbReference type="ARBA" id="ARBA00049106"/>
    </source>
</evidence>
<accession>A0AA90HEZ7</accession>
<dbReference type="Pfam" id="PF04075">
    <property type="entry name" value="F420H2_quin_red"/>
    <property type="match status" value="1"/>
</dbReference>
<dbReference type="InterPro" id="IPR012349">
    <property type="entry name" value="Split_barrel_FMN-bd"/>
</dbReference>
<comment type="caution">
    <text evidence="3">The sequence shown here is derived from an EMBL/GenBank/DDBJ whole genome shotgun (WGS) entry which is preliminary data.</text>
</comment>
<reference evidence="3" key="1">
    <citation type="submission" date="2023-05" db="EMBL/GenBank/DDBJ databases">
        <title>Streptantibioticus silvisoli sp. nov., acidotolerant actinomycetes 1 from pine litter.</title>
        <authorList>
            <person name="Swiecimska M."/>
            <person name="Golinska P."/>
            <person name="Sangal V."/>
            <person name="Wachnowicz B."/>
            <person name="Goodfellow M."/>
        </authorList>
    </citation>
    <scope>NUCLEOTIDE SEQUENCE</scope>
    <source>
        <strain evidence="3">SL13</strain>
    </source>
</reference>
<dbReference type="GO" id="GO:0005886">
    <property type="term" value="C:plasma membrane"/>
    <property type="evidence" value="ECO:0007669"/>
    <property type="project" value="TreeGrafter"/>
</dbReference>
<name>A0AA90HEZ7_9ACTN</name>
<comment type="catalytic activity">
    <reaction evidence="2">
        <text>oxidized coenzyme F420-(gamma-L-Glu)(n) + a quinol + H(+) = reduced coenzyme F420-(gamma-L-Glu)(n) + a quinone</text>
        <dbReference type="Rhea" id="RHEA:39663"/>
        <dbReference type="Rhea" id="RHEA-COMP:12939"/>
        <dbReference type="Rhea" id="RHEA-COMP:14378"/>
        <dbReference type="ChEBI" id="CHEBI:15378"/>
        <dbReference type="ChEBI" id="CHEBI:24646"/>
        <dbReference type="ChEBI" id="CHEBI:132124"/>
        <dbReference type="ChEBI" id="CHEBI:133980"/>
        <dbReference type="ChEBI" id="CHEBI:139511"/>
    </reaction>
</comment>
<dbReference type="SUPFAM" id="SSF50475">
    <property type="entry name" value="FMN-binding split barrel"/>
    <property type="match status" value="1"/>
</dbReference>
<gene>
    <name evidence="3" type="ORF">POF50_034910</name>
</gene>
<dbReference type="Gene3D" id="2.30.110.10">
    <property type="entry name" value="Electron Transport, Fmn-binding Protein, Chain A"/>
    <property type="match status" value="1"/>
</dbReference>
<dbReference type="NCBIfam" id="TIGR00026">
    <property type="entry name" value="hi_GC_TIGR00026"/>
    <property type="match status" value="1"/>
</dbReference>
<dbReference type="RefSeq" id="WP_271314707.1">
    <property type="nucleotide sequence ID" value="NZ_JABXJJ020000082.1"/>
</dbReference>
<protein>
    <submittedName>
        <fullName evidence="3">Nitroreductase family deazaflavin-dependent oxidoreductase</fullName>
    </submittedName>
</protein>
<organism evidence="3">
    <name type="scientific">Streptantibioticus silvisoli</name>
    <dbReference type="NCBI Taxonomy" id="2705255"/>
    <lineage>
        <taxon>Bacteria</taxon>
        <taxon>Bacillati</taxon>
        <taxon>Actinomycetota</taxon>
        <taxon>Actinomycetes</taxon>
        <taxon>Kitasatosporales</taxon>
        <taxon>Streptomycetaceae</taxon>
        <taxon>Streptantibioticus</taxon>
    </lineage>
</organism>
<dbReference type="EMBL" id="JABXJJ020000082">
    <property type="protein sequence ID" value="MDI5974480.1"/>
    <property type="molecule type" value="Genomic_DNA"/>
</dbReference>
<evidence type="ECO:0000256" key="1">
    <source>
        <dbReference type="ARBA" id="ARBA00008710"/>
    </source>
</evidence>
<evidence type="ECO:0000313" key="3">
    <source>
        <dbReference type="EMBL" id="MDI5974480.1"/>
    </source>
</evidence>
<comment type="similarity">
    <text evidence="1">Belongs to the F420H(2)-dependent quinone reductase family.</text>
</comment>
<dbReference type="PANTHER" id="PTHR39428:SF1">
    <property type="entry name" value="F420H(2)-DEPENDENT QUINONE REDUCTASE RV1261C"/>
    <property type="match status" value="1"/>
</dbReference>
<dbReference type="GO" id="GO:0070967">
    <property type="term" value="F:coenzyme F420 binding"/>
    <property type="evidence" value="ECO:0007669"/>
    <property type="project" value="TreeGrafter"/>
</dbReference>
<dbReference type="AlphaFoldDB" id="A0AA90HEZ7"/>
<dbReference type="GO" id="GO:0016491">
    <property type="term" value="F:oxidoreductase activity"/>
    <property type="evidence" value="ECO:0007669"/>
    <property type="project" value="InterPro"/>
</dbReference>
<sequence length="142" mass="15552">MSDTNDFNARTIAEFRAHHGQVGGNFAGAPLLLLHTVGARSGAPRINPMMYLSDQGRYLVFASKAGSDRNPDRYHNLIAHPDVRIEVGDRTLAVRAVELLGAERDAHFAEQARRYPGFAGYQRATERVIPVIALTPLEGTPS</sequence>
<dbReference type="InterPro" id="IPR004378">
    <property type="entry name" value="F420H2_quin_Rdtase"/>
</dbReference>
<dbReference type="PANTHER" id="PTHR39428">
    <property type="entry name" value="F420H(2)-DEPENDENT QUINONE REDUCTASE RV1261C"/>
    <property type="match status" value="1"/>
</dbReference>
<proteinExistence type="inferred from homology"/>